<dbReference type="SUPFAM" id="SSF53300">
    <property type="entry name" value="vWA-like"/>
    <property type="match status" value="1"/>
</dbReference>
<evidence type="ECO:0000313" key="1">
    <source>
        <dbReference type="EMBL" id="GFO03081.1"/>
    </source>
</evidence>
<feature type="non-terminal residue" evidence="1">
    <location>
        <position position="521"/>
    </location>
</feature>
<accession>A0AAV4A4E0</accession>
<dbReference type="AlphaFoldDB" id="A0AAV4A4E0"/>
<dbReference type="GO" id="GO:0005245">
    <property type="term" value="F:voltage-gated calcium channel activity"/>
    <property type="evidence" value="ECO:0007669"/>
    <property type="project" value="TreeGrafter"/>
</dbReference>
<gene>
    <name evidence="1" type="ORF">PoB_002958600</name>
</gene>
<keyword evidence="2" id="KW-1185">Reference proteome</keyword>
<proteinExistence type="predicted"/>
<name>A0AAV4A4E0_9GAST</name>
<dbReference type="Gene3D" id="3.40.50.410">
    <property type="entry name" value="von Willebrand factor, type A domain"/>
    <property type="match status" value="1"/>
</dbReference>
<dbReference type="PANTHER" id="PTHR10166">
    <property type="entry name" value="VOLTAGE-DEPENDENT CALCIUM CHANNEL SUBUNIT ALPHA-2/DELTA-RELATED"/>
    <property type="match status" value="1"/>
</dbReference>
<dbReference type="InterPro" id="IPR051173">
    <property type="entry name" value="Ca_channel_alpha-2/delta"/>
</dbReference>
<dbReference type="PANTHER" id="PTHR10166:SF66">
    <property type="entry name" value="VWFA AND CACHE DOMAIN-CONTAINING PROTEIN CG16868"/>
    <property type="match status" value="1"/>
</dbReference>
<dbReference type="InterPro" id="IPR036465">
    <property type="entry name" value="vWFA_dom_sf"/>
</dbReference>
<evidence type="ECO:0000313" key="2">
    <source>
        <dbReference type="Proteomes" id="UP000735302"/>
    </source>
</evidence>
<dbReference type="GO" id="GO:0005891">
    <property type="term" value="C:voltage-gated calcium channel complex"/>
    <property type="evidence" value="ECO:0007669"/>
    <property type="project" value="TreeGrafter"/>
</dbReference>
<organism evidence="1 2">
    <name type="scientific">Plakobranchus ocellatus</name>
    <dbReference type="NCBI Taxonomy" id="259542"/>
    <lineage>
        <taxon>Eukaryota</taxon>
        <taxon>Metazoa</taxon>
        <taxon>Spiralia</taxon>
        <taxon>Lophotrochozoa</taxon>
        <taxon>Mollusca</taxon>
        <taxon>Gastropoda</taxon>
        <taxon>Heterobranchia</taxon>
        <taxon>Euthyneura</taxon>
        <taxon>Panpulmonata</taxon>
        <taxon>Sacoglossa</taxon>
        <taxon>Placobranchoidea</taxon>
        <taxon>Plakobranchidae</taxon>
        <taxon>Plakobranchus</taxon>
    </lineage>
</organism>
<reference evidence="1 2" key="1">
    <citation type="journal article" date="2021" name="Elife">
        <title>Chloroplast acquisition without the gene transfer in kleptoplastic sea slugs, Plakobranchus ocellatus.</title>
        <authorList>
            <person name="Maeda T."/>
            <person name="Takahashi S."/>
            <person name="Yoshida T."/>
            <person name="Shimamura S."/>
            <person name="Takaki Y."/>
            <person name="Nagai Y."/>
            <person name="Toyoda A."/>
            <person name="Suzuki Y."/>
            <person name="Arimoto A."/>
            <person name="Ishii H."/>
            <person name="Satoh N."/>
            <person name="Nishiyama T."/>
            <person name="Hasebe M."/>
            <person name="Maruyama T."/>
            <person name="Minagawa J."/>
            <person name="Obokata J."/>
            <person name="Shigenobu S."/>
        </authorList>
    </citation>
    <scope>NUCLEOTIDE SEQUENCE [LARGE SCALE GENOMIC DNA]</scope>
</reference>
<dbReference type="Gene3D" id="3.30.450.20">
    <property type="entry name" value="PAS domain"/>
    <property type="match status" value="2"/>
</dbReference>
<protein>
    <submittedName>
        <fullName evidence="1">Vwfa and cache domain-containing protein 1</fullName>
    </submittedName>
</protein>
<dbReference type="Proteomes" id="UP000735302">
    <property type="component" value="Unassembled WGS sequence"/>
</dbReference>
<sequence>MNGMKVDASRIFPASEVDQGYSTRKDPNTKELIEIASHDLSKRLRLLSNSEIGITNMQAIFDSLPYEEKFREEKERLDEMVERLSTRFNKYLRVLGANKVMIENFYKFHVKEPITLAFGCCDMPCTQFKSHNLYGCRISKETSCDLVPPSLPRGAFNPGRNVTEVWESNTEYFPSVKWQYFISLDGLHNEYPASSFSHACQVSPGSSGVKDCSNIHDTRHRDVFMKTIQPQSKHVVIVMDHGNSMSATQLLTAKAITKHLIASFFEEDKISVMGLSSKPVYPKADSCLNRTLVDANYDTKQFFIKFVDDLQKVDATTNHTLGFERAFMILEGLFETVPHLDKAMILYVSRGLLSSLTEAKTVMEVVAVHNARLDSRVIINTYAVIDDSKPVLYEKSFLQEVANQNFARYDVVSELKKPVIKGMMMAVNSTRDLSSTVGRFYLPLNLTAAEGPVISLPYIDEADGALTMSLSQACVHTLPDVPDLRHLIGLVGVDLHMEDVVQDITYYSHADSSYAFIISSK</sequence>
<comment type="caution">
    <text evidence="1">The sequence shown here is derived from an EMBL/GenBank/DDBJ whole genome shotgun (WGS) entry which is preliminary data.</text>
</comment>
<dbReference type="EMBL" id="BLXT01003724">
    <property type="protein sequence ID" value="GFO03081.1"/>
    <property type="molecule type" value="Genomic_DNA"/>
</dbReference>